<dbReference type="EMBL" id="HACG01051934">
    <property type="protein sequence ID" value="CEK98805.1"/>
    <property type="molecule type" value="Transcribed_RNA"/>
</dbReference>
<name>A0A0B7C2Y3_9EUPU</name>
<reference evidence="2" key="1">
    <citation type="submission" date="2014-12" db="EMBL/GenBank/DDBJ databases">
        <title>Insight into the proteome of Arion vulgaris.</title>
        <authorList>
            <person name="Aradska J."/>
            <person name="Bulat T."/>
            <person name="Smidak R."/>
            <person name="Sarate P."/>
            <person name="Gangsoo J."/>
            <person name="Sialana F."/>
            <person name="Bilban M."/>
            <person name="Lubec G."/>
        </authorList>
    </citation>
    <scope>NUCLEOTIDE SEQUENCE</scope>
    <source>
        <tissue evidence="2">Skin</tissue>
    </source>
</reference>
<dbReference type="AlphaFoldDB" id="A0A0B7C2Y3"/>
<evidence type="ECO:0000256" key="1">
    <source>
        <dbReference type="SAM" id="MobiDB-lite"/>
    </source>
</evidence>
<sequence length="95" mass="11292">EHLDKYASQSYDNIRDDYRVRGNRYQDREAADEYDDRVHDRRHIRSPDHGAYFPRSKRDKSDLRSDGPHSFLAPVRENTSDEPNEAYKLNDASKH</sequence>
<protein>
    <submittedName>
        <fullName evidence="2">Uncharacterized protein</fullName>
    </submittedName>
</protein>
<feature type="non-terminal residue" evidence="2">
    <location>
        <position position="1"/>
    </location>
</feature>
<proteinExistence type="predicted"/>
<feature type="non-terminal residue" evidence="2">
    <location>
        <position position="95"/>
    </location>
</feature>
<accession>A0A0B7C2Y3</accession>
<evidence type="ECO:0000313" key="2">
    <source>
        <dbReference type="EMBL" id="CEK98805.1"/>
    </source>
</evidence>
<feature type="compositionally biased region" description="Basic and acidic residues" evidence="1">
    <location>
        <begin position="30"/>
        <end position="39"/>
    </location>
</feature>
<feature type="region of interest" description="Disordered" evidence="1">
    <location>
        <begin position="30"/>
        <end position="95"/>
    </location>
</feature>
<organism evidence="2">
    <name type="scientific">Arion vulgaris</name>
    <dbReference type="NCBI Taxonomy" id="1028688"/>
    <lineage>
        <taxon>Eukaryota</taxon>
        <taxon>Metazoa</taxon>
        <taxon>Spiralia</taxon>
        <taxon>Lophotrochozoa</taxon>
        <taxon>Mollusca</taxon>
        <taxon>Gastropoda</taxon>
        <taxon>Heterobranchia</taxon>
        <taxon>Euthyneura</taxon>
        <taxon>Panpulmonata</taxon>
        <taxon>Eupulmonata</taxon>
        <taxon>Stylommatophora</taxon>
        <taxon>Helicina</taxon>
        <taxon>Arionoidea</taxon>
        <taxon>Arionidae</taxon>
        <taxon>Arion</taxon>
    </lineage>
</organism>
<gene>
    <name evidence="2" type="primary">ORF219652</name>
</gene>